<evidence type="ECO:0000313" key="7">
    <source>
        <dbReference type="EMBL" id="MBO2988436.1"/>
    </source>
</evidence>
<evidence type="ECO:0000256" key="2">
    <source>
        <dbReference type="ARBA" id="ARBA00005695"/>
    </source>
</evidence>
<gene>
    <name evidence="7" type="ORF">J4H85_00285</name>
</gene>
<feature type="domain" description="Solute-binding protein family 5" evidence="6">
    <location>
        <begin position="113"/>
        <end position="450"/>
    </location>
</feature>
<proteinExistence type="inferred from homology"/>
<dbReference type="InterPro" id="IPR000914">
    <property type="entry name" value="SBP_5_dom"/>
</dbReference>
<feature type="region of interest" description="Disordered" evidence="5">
    <location>
        <begin position="1"/>
        <end position="21"/>
    </location>
</feature>
<evidence type="ECO:0000256" key="4">
    <source>
        <dbReference type="ARBA" id="ARBA00022729"/>
    </source>
</evidence>
<protein>
    <submittedName>
        <fullName evidence="7">ABC transporter substrate-binding protein</fullName>
    </submittedName>
</protein>
<dbReference type="EMBL" id="JAGFBF010000001">
    <property type="protein sequence ID" value="MBO2988436.1"/>
    <property type="molecule type" value="Genomic_DNA"/>
</dbReference>
<dbReference type="PANTHER" id="PTHR30290:SF10">
    <property type="entry name" value="PERIPLASMIC OLIGOPEPTIDE-BINDING PROTEIN-RELATED"/>
    <property type="match status" value="1"/>
</dbReference>
<reference evidence="7" key="1">
    <citation type="submission" date="2021-03" db="EMBL/GenBank/DDBJ databases">
        <title>Leucobacter chromiisoli sp. nov., isolated from chromium-containing soil of chemical plant.</title>
        <authorList>
            <person name="Xu Z."/>
        </authorList>
    </citation>
    <scope>NUCLEOTIDE SEQUENCE</scope>
    <source>
        <strain evidence="7">K 70/01</strain>
    </source>
</reference>
<evidence type="ECO:0000256" key="3">
    <source>
        <dbReference type="ARBA" id="ARBA00022448"/>
    </source>
</evidence>
<dbReference type="GO" id="GO:0043190">
    <property type="term" value="C:ATP-binding cassette (ABC) transporter complex"/>
    <property type="evidence" value="ECO:0007669"/>
    <property type="project" value="InterPro"/>
</dbReference>
<dbReference type="InterPro" id="IPR030678">
    <property type="entry name" value="Peptide/Ni-bd"/>
</dbReference>
<evidence type="ECO:0000259" key="6">
    <source>
        <dbReference type="Pfam" id="PF00496"/>
    </source>
</evidence>
<dbReference type="Pfam" id="PF00496">
    <property type="entry name" value="SBP_bac_5"/>
    <property type="match status" value="1"/>
</dbReference>
<comment type="similarity">
    <text evidence="2">Belongs to the bacterial solute-binding protein 5 family.</text>
</comment>
<dbReference type="InterPro" id="IPR039424">
    <property type="entry name" value="SBP_5"/>
</dbReference>
<name>A0A939TIR9_9MICO</name>
<sequence>MTPEERARNSNARGGVPRTAHRAALTATRRAVLGGGLGIGFMTLLTACGGRAVAGPQVVVDGPPQEGGAISIGFVGGGASDTLDGAVATNLGDIARAVNLYSTLLMFDHEYALQPMLATSTAPNDDATVWTVELREGVRFSDGRALTPRDVIASFERIIDPEDPKSGAAALAHLDAIVETGPRTIEFRLSRSDTALDQQFAMYNSIIVPADFDTANPVGTGPFMLESFTAAQSTVLRRNPHYWGDDGPYLDEVTLLNFNDTDALINALLSNQVDAVAQIPPALVDVLEADERINILDSETGAYLPFTMRVDRAPFDDARVREAFRLAVDREGMVEQVLSGRGTVGNDMYAVFDAAYPADLPQRTQNIAEARRLLTEAGYPDGVDVELVTAPIQSGVVEAAQVFAEQVAEAGIRVTINRMDLTAYWTDYLNYDFSQTFWYTRSFLPQTMAGMMPDAPFNETGWDDPEFIALVDEARAETDDARRDALTREAQEILYDRGGLIVWGFANQVDAYQSYLGGLVPDRSGLPLSGFKLHEVWIGDVA</sequence>
<keyword evidence="8" id="KW-1185">Reference proteome</keyword>
<evidence type="ECO:0000256" key="1">
    <source>
        <dbReference type="ARBA" id="ARBA00004196"/>
    </source>
</evidence>
<dbReference type="PANTHER" id="PTHR30290">
    <property type="entry name" value="PERIPLASMIC BINDING COMPONENT OF ABC TRANSPORTER"/>
    <property type="match status" value="1"/>
</dbReference>
<evidence type="ECO:0000256" key="5">
    <source>
        <dbReference type="SAM" id="MobiDB-lite"/>
    </source>
</evidence>
<keyword evidence="4" id="KW-0732">Signal</keyword>
<dbReference type="Gene3D" id="3.40.190.10">
    <property type="entry name" value="Periplasmic binding protein-like II"/>
    <property type="match status" value="1"/>
</dbReference>
<keyword evidence="3" id="KW-0813">Transport</keyword>
<dbReference type="SUPFAM" id="SSF53850">
    <property type="entry name" value="Periplasmic binding protein-like II"/>
    <property type="match status" value="1"/>
</dbReference>
<dbReference type="GO" id="GO:1904680">
    <property type="term" value="F:peptide transmembrane transporter activity"/>
    <property type="evidence" value="ECO:0007669"/>
    <property type="project" value="TreeGrafter"/>
</dbReference>
<comment type="subcellular location">
    <subcellularLocation>
        <location evidence="1">Cell envelope</location>
    </subcellularLocation>
</comment>
<accession>A0A939TIR9</accession>
<dbReference type="GO" id="GO:0042597">
    <property type="term" value="C:periplasmic space"/>
    <property type="evidence" value="ECO:0007669"/>
    <property type="project" value="UniProtKB-ARBA"/>
</dbReference>
<dbReference type="GO" id="GO:0030313">
    <property type="term" value="C:cell envelope"/>
    <property type="evidence" value="ECO:0007669"/>
    <property type="project" value="UniProtKB-SubCell"/>
</dbReference>
<evidence type="ECO:0000313" key="8">
    <source>
        <dbReference type="Proteomes" id="UP000668403"/>
    </source>
</evidence>
<dbReference type="CDD" id="cd08503">
    <property type="entry name" value="PBP2_NikA_DppA_OppA_like_17"/>
    <property type="match status" value="1"/>
</dbReference>
<dbReference type="RefSeq" id="WP_208235807.1">
    <property type="nucleotide sequence ID" value="NZ_BAAAQU010000001.1"/>
</dbReference>
<organism evidence="7 8">
    <name type="scientific">Leucobacter tardus</name>
    <dbReference type="NCBI Taxonomy" id="501483"/>
    <lineage>
        <taxon>Bacteria</taxon>
        <taxon>Bacillati</taxon>
        <taxon>Actinomycetota</taxon>
        <taxon>Actinomycetes</taxon>
        <taxon>Micrococcales</taxon>
        <taxon>Microbacteriaceae</taxon>
        <taxon>Leucobacter</taxon>
    </lineage>
</organism>
<dbReference type="GO" id="GO:0015833">
    <property type="term" value="P:peptide transport"/>
    <property type="evidence" value="ECO:0007669"/>
    <property type="project" value="TreeGrafter"/>
</dbReference>
<dbReference type="Gene3D" id="3.10.105.10">
    <property type="entry name" value="Dipeptide-binding Protein, Domain 3"/>
    <property type="match status" value="1"/>
</dbReference>
<dbReference type="PIRSF" id="PIRSF002741">
    <property type="entry name" value="MppA"/>
    <property type="match status" value="1"/>
</dbReference>
<dbReference type="AlphaFoldDB" id="A0A939TIR9"/>
<comment type="caution">
    <text evidence="7">The sequence shown here is derived from an EMBL/GenBank/DDBJ whole genome shotgun (WGS) entry which is preliminary data.</text>
</comment>
<dbReference type="Gene3D" id="3.90.76.10">
    <property type="entry name" value="Dipeptide-binding Protein, Domain 1"/>
    <property type="match status" value="1"/>
</dbReference>
<dbReference type="Proteomes" id="UP000668403">
    <property type="component" value="Unassembled WGS sequence"/>
</dbReference>